<accession>A0A841GU23</accession>
<dbReference type="Pfam" id="PF13439">
    <property type="entry name" value="Glyco_transf_4"/>
    <property type="match status" value="1"/>
</dbReference>
<dbReference type="SUPFAM" id="SSF53756">
    <property type="entry name" value="UDP-Glycosyltransferase/glycogen phosphorylase"/>
    <property type="match status" value="1"/>
</dbReference>
<gene>
    <name evidence="5" type="ORF">HNQ61_000075</name>
</gene>
<feature type="domain" description="Glycosyl transferase family 1" evidence="3">
    <location>
        <begin position="176"/>
        <end position="324"/>
    </location>
</feature>
<evidence type="ECO:0000313" key="6">
    <source>
        <dbReference type="Proteomes" id="UP000582837"/>
    </source>
</evidence>
<dbReference type="GO" id="GO:0016757">
    <property type="term" value="F:glycosyltransferase activity"/>
    <property type="evidence" value="ECO:0007669"/>
    <property type="project" value="UniProtKB-KW"/>
</dbReference>
<keyword evidence="2 5" id="KW-0808">Transferase</keyword>
<dbReference type="Pfam" id="PF00534">
    <property type="entry name" value="Glycos_transf_1"/>
    <property type="match status" value="1"/>
</dbReference>
<evidence type="ECO:0000256" key="2">
    <source>
        <dbReference type="ARBA" id="ARBA00022679"/>
    </source>
</evidence>
<name>A0A841GU23_9BACT</name>
<dbReference type="PANTHER" id="PTHR12526">
    <property type="entry name" value="GLYCOSYLTRANSFERASE"/>
    <property type="match status" value="1"/>
</dbReference>
<dbReference type="PANTHER" id="PTHR12526:SF510">
    <property type="entry name" value="D-INOSITOL 3-PHOSPHATE GLYCOSYLTRANSFERASE"/>
    <property type="match status" value="1"/>
</dbReference>
<protein>
    <submittedName>
        <fullName evidence="5">Glycosyltransferase involved in cell wall biosynthesis</fullName>
    </submittedName>
</protein>
<keyword evidence="6" id="KW-1185">Reference proteome</keyword>
<dbReference type="RefSeq" id="WP_170030569.1">
    <property type="nucleotide sequence ID" value="NZ_JABDTL010000001.1"/>
</dbReference>
<evidence type="ECO:0000256" key="1">
    <source>
        <dbReference type="ARBA" id="ARBA00022676"/>
    </source>
</evidence>
<evidence type="ECO:0000259" key="3">
    <source>
        <dbReference type="Pfam" id="PF00534"/>
    </source>
</evidence>
<feature type="domain" description="Glycosyltransferase subfamily 4-like N-terminal" evidence="4">
    <location>
        <begin position="14"/>
        <end position="169"/>
    </location>
</feature>
<dbReference type="InterPro" id="IPR028098">
    <property type="entry name" value="Glyco_trans_4-like_N"/>
</dbReference>
<evidence type="ECO:0000259" key="4">
    <source>
        <dbReference type="Pfam" id="PF13439"/>
    </source>
</evidence>
<organism evidence="5 6">
    <name type="scientific">Longimicrobium terrae</name>
    <dbReference type="NCBI Taxonomy" id="1639882"/>
    <lineage>
        <taxon>Bacteria</taxon>
        <taxon>Pseudomonadati</taxon>
        <taxon>Gemmatimonadota</taxon>
        <taxon>Longimicrobiia</taxon>
        <taxon>Longimicrobiales</taxon>
        <taxon>Longimicrobiaceae</taxon>
        <taxon>Longimicrobium</taxon>
    </lineage>
</organism>
<dbReference type="InterPro" id="IPR001296">
    <property type="entry name" value="Glyco_trans_1"/>
</dbReference>
<comment type="caution">
    <text evidence="5">The sequence shown here is derived from an EMBL/GenBank/DDBJ whole genome shotgun (WGS) entry which is preliminary data.</text>
</comment>
<dbReference type="CDD" id="cd03811">
    <property type="entry name" value="GT4_GT28_WabH-like"/>
    <property type="match status" value="1"/>
</dbReference>
<keyword evidence="1" id="KW-0328">Glycosyltransferase</keyword>
<dbReference type="EMBL" id="JACHIA010000001">
    <property type="protein sequence ID" value="MBB6068464.1"/>
    <property type="molecule type" value="Genomic_DNA"/>
</dbReference>
<reference evidence="5 6" key="1">
    <citation type="submission" date="2020-08" db="EMBL/GenBank/DDBJ databases">
        <title>Genomic Encyclopedia of Type Strains, Phase IV (KMG-IV): sequencing the most valuable type-strain genomes for metagenomic binning, comparative biology and taxonomic classification.</title>
        <authorList>
            <person name="Goeker M."/>
        </authorList>
    </citation>
    <scope>NUCLEOTIDE SEQUENCE [LARGE SCALE GENOMIC DNA]</scope>
    <source>
        <strain evidence="5 6">DSM 29007</strain>
    </source>
</reference>
<dbReference type="AlphaFoldDB" id="A0A841GU23"/>
<dbReference type="Proteomes" id="UP000582837">
    <property type="component" value="Unassembled WGS sequence"/>
</dbReference>
<proteinExistence type="predicted"/>
<evidence type="ECO:0000313" key="5">
    <source>
        <dbReference type="EMBL" id="MBB6068464.1"/>
    </source>
</evidence>
<dbReference type="Gene3D" id="3.40.50.2000">
    <property type="entry name" value="Glycogen Phosphorylase B"/>
    <property type="match status" value="2"/>
</dbReference>
<sequence>MKLVIHVDGPVIRGNERQLLLITRWMLSQGHDVAVACRDTTEVGQAFRDLGARTTPHRPRGDGDLWHQLRFAAWLRREKPDALLLASWKRFPAAASAARIAGVKRVILRVGLPQPIPESGPGAWKYRTAFRWIHGVIANATGLRDYFAALVPALADRMYTVRNATETERVAPGGLRAEIGAAPGERVILSVGALEKRKGYDLLVDAFARLGPGVHLALAGDGPLRDELRARADAAGIGSRVHLLGQRRDVGALMTAADAFVLPSRADGMANVILEAMAASLPVVAFDVHGAHDCLAPLEGRPPAGWIVPGGTADALAATLAELVAAMKSGDPEPATRGAEGRWRIEHWFTLEQMGPEYERVLFGAKNGG</sequence>